<dbReference type="Proteomes" id="UP000765509">
    <property type="component" value="Unassembled WGS sequence"/>
</dbReference>
<organism evidence="2 3">
    <name type="scientific">Austropuccinia psidii MF-1</name>
    <dbReference type="NCBI Taxonomy" id="1389203"/>
    <lineage>
        <taxon>Eukaryota</taxon>
        <taxon>Fungi</taxon>
        <taxon>Dikarya</taxon>
        <taxon>Basidiomycota</taxon>
        <taxon>Pucciniomycotina</taxon>
        <taxon>Pucciniomycetes</taxon>
        <taxon>Pucciniales</taxon>
        <taxon>Sphaerophragmiaceae</taxon>
        <taxon>Austropuccinia</taxon>
    </lineage>
</organism>
<proteinExistence type="predicted"/>
<keyword evidence="3" id="KW-1185">Reference proteome</keyword>
<dbReference type="OrthoDB" id="2504984at2759"/>
<evidence type="ECO:0000313" key="3">
    <source>
        <dbReference type="Proteomes" id="UP000765509"/>
    </source>
</evidence>
<dbReference type="EMBL" id="AVOT02017430">
    <property type="protein sequence ID" value="MBW0503502.1"/>
    <property type="molecule type" value="Genomic_DNA"/>
</dbReference>
<name>A0A9Q3HGL2_9BASI</name>
<dbReference type="AlphaFoldDB" id="A0A9Q3HGL2"/>
<comment type="caution">
    <text evidence="2">The sequence shown here is derived from an EMBL/GenBank/DDBJ whole genome shotgun (WGS) entry which is preliminary data.</text>
</comment>
<protein>
    <submittedName>
        <fullName evidence="2">Uncharacterized protein</fullName>
    </submittedName>
</protein>
<accession>A0A9Q3HGL2</accession>
<feature type="region of interest" description="Disordered" evidence="1">
    <location>
        <begin position="1"/>
        <end position="42"/>
    </location>
</feature>
<evidence type="ECO:0000256" key="1">
    <source>
        <dbReference type="SAM" id="MobiDB-lite"/>
    </source>
</evidence>
<evidence type="ECO:0000313" key="2">
    <source>
        <dbReference type="EMBL" id="MBW0503502.1"/>
    </source>
</evidence>
<sequence>MEQLDELSKIAKTQNIAHGNPHSETLAFRPKENLPPASSRYVPYAPAQNAPKTFIRYYCCSQEGHSTGRCNELIEDQNKKWVIRQGLNYLYPNWEIVPTDGKLSPK</sequence>
<gene>
    <name evidence="2" type="ORF">O181_043217</name>
</gene>
<reference evidence="2" key="1">
    <citation type="submission" date="2021-03" db="EMBL/GenBank/DDBJ databases">
        <title>Draft genome sequence of rust myrtle Austropuccinia psidii MF-1, a brazilian biotype.</title>
        <authorList>
            <person name="Quecine M.C."/>
            <person name="Pachon D.M.R."/>
            <person name="Bonatelli M.L."/>
            <person name="Correr F.H."/>
            <person name="Franceschini L.M."/>
            <person name="Leite T.F."/>
            <person name="Margarido G.R.A."/>
            <person name="Almeida C.A."/>
            <person name="Ferrarezi J.A."/>
            <person name="Labate C.A."/>
        </authorList>
    </citation>
    <scope>NUCLEOTIDE SEQUENCE</scope>
    <source>
        <strain evidence="2">MF-1</strain>
    </source>
</reference>